<dbReference type="PANTHER" id="PTHR12962:SF1">
    <property type="entry name" value="COLD SHOCK DOMAIN-CONTAINING PROTEIN CG9705"/>
    <property type="match status" value="1"/>
</dbReference>
<dbReference type="Gene3D" id="2.40.50.140">
    <property type="entry name" value="Nucleic acid-binding proteins"/>
    <property type="match status" value="1"/>
</dbReference>
<dbReference type="EMBL" id="LDOV01000025">
    <property type="protein sequence ID" value="KLV00144.1"/>
    <property type="molecule type" value="Genomic_DNA"/>
</dbReference>
<proteinExistence type="predicted"/>
<dbReference type="Pfam" id="PF00313">
    <property type="entry name" value="CSD"/>
    <property type="match status" value="1"/>
</dbReference>
<dbReference type="InterPro" id="IPR008613">
    <property type="entry name" value="Excalibur_Ca-bd_domain"/>
</dbReference>
<name>A0A0J1GL03_9GAMM</name>
<comment type="caution">
    <text evidence="5">The sequence shown here is derived from an EMBL/GenBank/DDBJ whole genome shotgun (WGS) entry which is preliminary data.</text>
</comment>
<keyword evidence="3" id="KW-0812">Transmembrane</keyword>
<accession>A0A0J1GL03</accession>
<evidence type="ECO:0000259" key="4">
    <source>
        <dbReference type="PROSITE" id="PS51857"/>
    </source>
</evidence>
<evidence type="ECO:0000313" key="5">
    <source>
        <dbReference type="EMBL" id="KLV00144.1"/>
    </source>
</evidence>
<comment type="subcellular location">
    <subcellularLocation>
        <location evidence="2">Cytoplasm</location>
    </subcellularLocation>
</comment>
<organism evidence="5 6">
    <name type="scientific">Photobacterium aphoticum</name>
    <dbReference type="NCBI Taxonomy" id="754436"/>
    <lineage>
        <taxon>Bacteria</taxon>
        <taxon>Pseudomonadati</taxon>
        <taxon>Pseudomonadota</taxon>
        <taxon>Gammaproteobacteria</taxon>
        <taxon>Vibrionales</taxon>
        <taxon>Vibrionaceae</taxon>
        <taxon>Photobacterium</taxon>
    </lineage>
</organism>
<dbReference type="GO" id="GO:0003730">
    <property type="term" value="F:mRNA 3'-UTR binding"/>
    <property type="evidence" value="ECO:0007669"/>
    <property type="project" value="TreeGrafter"/>
</dbReference>
<dbReference type="InterPro" id="IPR019844">
    <property type="entry name" value="CSD_CS"/>
</dbReference>
<evidence type="ECO:0000313" key="6">
    <source>
        <dbReference type="Proteomes" id="UP000036426"/>
    </source>
</evidence>
<dbReference type="SUPFAM" id="SSF50249">
    <property type="entry name" value="Nucleic acid-binding proteins"/>
    <property type="match status" value="1"/>
</dbReference>
<dbReference type="InterPro" id="IPR002059">
    <property type="entry name" value="CSP_DNA-bd"/>
</dbReference>
<dbReference type="AlphaFoldDB" id="A0A0J1GL03"/>
<evidence type="ECO:0000256" key="1">
    <source>
        <dbReference type="ARBA" id="ARBA00022553"/>
    </source>
</evidence>
<evidence type="ECO:0000256" key="2">
    <source>
        <dbReference type="RuleBase" id="RU000408"/>
    </source>
</evidence>
<keyword evidence="3" id="KW-1133">Transmembrane helix</keyword>
<dbReference type="InterPro" id="IPR011129">
    <property type="entry name" value="CSD"/>
</dbReference>
<dbReference type="PANTHER" id="PTHR12962">
    <property type="entry name" value="CALCIUM-REGULATED HEAT STABLE PROTEIN CRHSP-24-RELATED"/>
    <property type="match status" value="1"/>
</dbReference>
<dbReference type="Proteomes" id="UP000036426">
    <property type="component" value="Unassembled WGS sequence"/>
</dbReference>
<dbReference type="GO" id="GO:0043488">
    <property type="term" value="P:regulation of mRNA stability"/>
    <property type="evidence" value="ECO:0007669"/>
    <property type="project" value="TreeGrafter"/>
</dbReference>
<protein>
    <submittedName>
        <fullName evidence="5">Cold-shock protein</fullName>
    </submittedName>
</protein>
<dbReference type="SMART" id="SM00357">
    <property type="entry name" value="CSP"/>
    <property type="match status" value="1"/>
</dbReference>
<dbReference type="CDD" id="cd04458">
    <property type="entry name" value="CSP_CDS"/>
    <property type="match status" value="1"/>
</dbReference>
<dbReference type="InterPro" id="IPR052069">
    <property type="entry name" value="Ca-reg_mRNA-binding_domain"/>
</dbReference>
<dbReference type="GO" id="GO:0005829">
    <property type="term" value="C:cytosol"/>
    <property type="evidence" value="ECO:0007669"/>
    <property type="project" value="UniProtKB-ARBA"/>
</dbReference>
<dbReference type="RefSeq" id="WP_047875083.1">
    <property type="nucleotide sequence ID" value="NZ_BMYC01000032.1"/>
</dbReference>
<dbReference type="OrthoDB" id="72963at2"/>
<feature type="domain" description="CSD" evidence="4">
    <location>
        <begin position="1"/>
        <end position="64"/>
    </location>
</feature>
<dbReference type="Pfam" id="PF05901">
    <property type="entry name" value="Excalibur"/>
    <property type="match status" value="1"/>
</dbReference>
<gene>
    <name evidence="5" type="ORF">ABT58_14245</name>
</gene>
<dbReference type="PROSITE" id="PS51857">
    <property type="entry name" value="CSD_2"/>
    <property type="match status" value="1"/>
</dbReference>
<keyword evidence="3" id="KW-0472">Membrane</keyword>
<keyword evidence="1" id="KW-0597">Phosphoprotein</keyword>
<dbReference type="PROSITE" id="PS00352">
    <property type="entry name" value="CSD_1"/>
    <property type="match status" value="1"/>
</dbReference>
<dbReference type="InterPro" id="IPR012340">
    <property type="entry name" value="NA-bd_OB-fold"/>
</dbReference>
<keyword evidence="6" id="KW-1185">Reference proteome</keyword>
<evidence type="ECO:0000256" key="3">
    <source>
        <dbReference type="SAM" id="Phobius"/>
    </source>
</evidence>
<reference evidence="5 6" key="1">
    <citation type="submission" date="2015-05" db="EMBL/GenBank/DDBJ databases">
        <title>Photobacterium galathea sp. nov.</title>
        <authorList>
            <person name="Machado H."/>
            <person name="Gram L."/>
        </authorList>
    </citation>
    <scope>NUCLEOTIDE SEQUENCE [LARGE SCALE GENOMIC DNA]</scope>
    <source>
        <strain evidence="5 6">DSM 25995</strain>
    </source>
</reference>
<dbReference type="PATRIC" id="fig|754436.4.peg.3023"/>
<sequence length="154" mass="17420">MKGKIIRWVDDRGFGFIKSQSLHGDVFAHVSKFQPGYRRPIVGDEVEFQLDYRAHKLSASHVQLIGVEPLKSHPLNTLLSILFLGAIVAGLYFFVIEPELHPAYRDMGFSCQGKTYCSQMTSCDEAKFYLATCPNVKIDGDRDGIPCERQFCGW</sequence>
<feature type="transmembrane region" description="Helical" evidence="3">
    <location>
        <begin position="77"/>
        <end position="95"/>
    </location>
</feature>